<reference evidence="2" key="1">
    <citation type="submission" date="2023-04" db="EMBL/GenBank/DDBJ databases">
        <authorList>
            <person name="Vijverberg K."/>
            <person name="Xiong W."/>
            <person name="Schranz E."/>
        </authorList>
    </citation>
    <scope>NUCLEOTIDE SEQUENCE</scope>
</reference>
<evidence type="ECO:0000313" key="2">
    <source>
        <dbReference type="EMBL" id="CAI9293885.1"/>
    </source>
</evidence>
<dbReference type="EMBL" id="OX465083">
    <property type="protein sequence ID" value="CAI9293885.1"/>
    <property type="molecule type" value="Genomic_DNA"/>
</dbReference>
<organism evidence="2 3">
    <name type="scientific">Lactuca saligna</name>
    <name type="common">Willowleaf lettuce</name>
    <dbReference type="NCBI Taxonomy" id="75948"/>
    <lineage>
        <taxon>Eukaryota</taxon>
        <taxon>Viridiplantae</taxon>
        <taxon>Streptophyta</taxon>
        <taxon>Embryophyta</taxon>
        <taxon>Tracheophyta</taxon>
        <taxon>Spermatophyta</taxon>
        <taxon>Magnoliopsida</taxon>
        <taxon>eudicotyledons</taxon>
        <taxon>Gunneridae</taxon>
        <taxon>Pentapetalae</taxon>
        <taxon>asterids</taxon>
        <taxon>campanulids</taxon>
        <taxon>Asterales</taxon>
        <taxon>Asteraceae</taxon>
        <taxon>Cichorioideae</taxon>
        <taxon>Cichorieae</taxon>
        <taxon>Lactucinae</taxon>
        <taxon>Lactuca</taxon>
    </lineage>
</organism>
<sequence length="239" mass="27829">MRSLDVDYVLVVFGGVTGYSSDDINKKGTRWSPIAFNKTKNKHIPKPSTHSRSSPKERSGNFQSSSVTKFKQILLDMNRMLSFLCNKFLFVPVLPLDLHLLFCSCRRFMISGLKGFSKIEGLELLMGVIYLVPMHLQNLMEVVMWHWFIEPILGLAKWMEPKSIKDKDERKRKQKFSGYWEQMQEMPKLFIGEVGHTKVEGNLKFLLTREKKNEHSANGGRRAMYLQTCRTSFFHVHSY</sequence>
<gene>
    <name evidence="2" type="ORF">LSALG_LOCUS32889</name>
</gene>
<name>A0AA35ZJN9_LACSI</name>
<dbReference type="AlphaFoldDB" id="A0AA35ZJN9"/>
<accession>A0AA35ZJN9</accession>
<feature type="region of interest" description="Disordered" evidence="1">
    <location>
        <begin position="39"/>
        <end position="63"/>
    </location>
</feature>
<evidence type="ECO:0000256" key="1">
    <source>
        <dbReference type="SAM" id="MobiDB-lite"/>
    </source>
</evidence>
<evidence type="ECO:0000313" key="3">
    <source>
        <dbReference type="Proteomes" id="UP001177003"/>
    </source>
</evidence>
<proteinExistence type="predicted"/>
<keyword evidence="3" id="KW-1185">Reference proteome</keyword>
<protein>
    <submittedName>
        <fullName evidence="2">Uncharacterized protein</fullName>
    </submittedName>
</protein>
<dbReference type="Proteomes" id="UP001177003">
    <property type="component" value="Chromosome 7"/>
</dbReference>